<dbReference type="InterPro" id="IPR016288">
    <property type="entry name" value="Beta_cellobiohydrolase"/>
</dbReference>
<evidence type="ECO:0000256" key="2">
    <source>
        <dbReference type="ARBA" id="ARBA00022801"/>
    </source>
</evidence>
<organism evidence="12 13">
    <name type="scientific">Geodermatophilus maliterrae</name>
    <dbReference type="NCBI Taxonomy" id="3162531"/>
    <lineage>
        <taxon>Bacteria</taxon>
        <taxon>Bacillati</taxon>
        <taxon>Actinomycetota</taxon>
        <taxon>Actinomycetes</taxon>
        <taxon>Geodermatophilales</taxon>
        <taxon>Geodermatophilaceae</taxon>
        <taxon>Geodermatophilus</taxon>
    </lineage>
</organism>
<dbReference type="RefSeq" id="WP_369209743.1">
    <property type="nucleotide sequence ID" value="NZ_JBFNXQ010000095.1"/>
</dbReference>
<reference evidence="12 13" key="1">
    <citation type="submission" date="2024-06" db="EMBL/GenBank/DDBJ databases">
        <title>Draft genome sequence of Geodermatophilus badlandi, a novel member of the Geodermatophilaceae isolated from badland sedimentary rocks in the Red desert, Wyoming, USA.</title>
        <authorList>
            <person name="Ben Tekaya S."/>
            <person name="Nouioui I."/>
            <person name="Flores G.M."/>
            <person name="Shaal M.N."/>
            <person name="Bredoire F."/>
            <person name="Basile F."/>
            <person name="Van Diepen L."/>
            <person name="Ward N.L."/>
        </authorList>
    </citation>
    <scope>NUCLEOTIDE SEQUENCE [LARGE SCALE GENOMIC DNA]</scope>
    <source>
        <strain evidence="12 13">WL48A</strain>
    </source>
</reference>
<keyword evidence="3 10" id="KW-0136">Cellulose degradation</keyword>
<evidence type="ECO:0000256" key="7">
    <source>
        <dbReference type="ARBA" id="ARBA00023326"/>
    </source>
</evidence>
<keyword evidence="1" id="KW-0732">Signal</keyword>
<accession>A0ABV3XK07</accession>
<dbReference type="PRINTS" id="PR00733">
    <property type="entry name" value="GLHYDRLASE6"/>
</dbReference>
<dbReference type="GO" id="GO:0016787">
    <property type="term" value="F:hydrolase activity"/>
    <property type="evidence" value="ECO:0007669"/>
    <property type="project" value="UniProtKB-KW"/>
</dbReference>
<feature type="active site" evidence="8">
    <location>
        <position position="217"/>
    </location>
</feature>
<dbReference type="PANTHER" id="PTHR34876">
    <property type="match status" value="1"/>
</dbReference>
<gene>
    <name evidence="12" type="ORF">ABQ292_21450</name>
</gene>
<dbReference type="EC" id="3.2.1.-" evidence="10"/>
<feature type="compositionally biased region" description="Basic and acidic residues" evidence="11">
    <location>
        <begin position="8"/>
        <end position="19"/>
    </location>
</feature>
<sequence>MASVPPGDRSDRLTDDRPGRGSRPSVAGRSRAGSPRRWLWTSGVAAAVIGAGLVAPSLTAAGAPTPGPGAEQVLSERAATATALLTKPRRPVPTIPTGTTTAPTTTAPTTTAPTTTAPTTTAPTTTAPTTTAPTTTDSPLAGDTFHGTNAGAAAAAAQPGTSPEDAALLRELAGVPTATWLGSWSGDVTATVSRVVADARAAGRVPVFVAYNIPGRDCGGYSSGGVDSAAQYDQWVRGIAGGIGSAEVVVVVEPDALAQLCGDPAARTAMLRAAVEVLERNPGTHTYLDAGHSTWVDAATMADRLRAAGATGADGFALNVSNFHTTASNVTYGQQVSSLLGGVHFVVDTSRNGNGPGSDWCNPPGRAVGQRPTGSTGQLRVDAYLWVKTPGESDGTCNGGPAAGTFWPSYAVALMRAAA</sequence>
<comment type="caution">
    <text evidence="12">The sequence shown here is derived from an EMBL/GenBank/DDBJ whole genome shotgun (WGS) entry which is preliminary data.</text>
</comment>
<keyword evidence="7 10" id="KW-0624">Polysaccharide degradation</keyword>
<dbReference type="InterPro" id="IPR036434">
    <property type="entry name" value="Beta_cellobiohydrolase_sf"/>
</dbReference>
<evidence type="ECO:0000256" key="11">
    <source>
        <dbReference type="SAM" id="MobiDB-lite"/>
    </source>
</evidence>
<dbReference type="PROSITE" id="PS00656">
    <property type="entry name" value="GLYCOSYL_HYDROL_F6_2"/>
    <property type="match status" value="1"/>
</dbReference>
<evidence type="ECO:0000313" key="12">
    <source>
        <dbReference type="EMBL" id="MEX5720928.1"/>
    </source>
</evidence>
<evidence type="ECO:0000256" key="6">
    <source>
        <dbReference type="ARBA" id="ARBA00023295"/>
    </source>
</evidence>
<dbReference type="PANTHER" id="PTHR34876:SF4">
    <property type="entry name" value="1,4-BETA-D-GLUCAN CELLOBIOHYDROLASE C-RELATED"/>
    <property type="match status" value="1"/>
</dbReference>
<dbReference type="EMBL" id="JBFNXQ010000095">
    <property type="protein sequence ID" value="MEX5720928.1"/>
    <property type="molecule type" value="Genomic_DNA"/>
</dbReference>
<keyword evidence="6 10" id="KW-0326">Glycosidase</keyword>
<dbReference type="Gene3D" id="3.20.20.40">
    <property type="entry name" value="1, 4-beta cellobiohydrolase"/>
    <property type="match status" value="1"/>
</dbReference>
<evidence type="ECO:0000256" key="9">
    <source>
        <dbReference type="PROSITE-ProRule" id="PRU10057"/>
    </source>
</evidence>
<evidence type="ECO:0000256" key="5">
    <source>
        <dbReference type="ARBA" id="ARBA00023277"/>
    </source>
</evidence>
<feature type="region of interest" description="Disordered" evidence="11">
    <location>
        <begin position="1"/>
        <end position="36"/>
    </location>
</feature>
<protein>
    <recommendedName>
        <fullName evidence="10">Glucanase</fullName>
        <ecNumber evidence="10">3.2.1.-</ecNumber>
    </recommendedName>
</protein>
<comment type="similarity">
    <text evidence="10">Belongs to the glycosyl hydrolase family 6.</text>
</comment>
<keyword evidence="13" id="KW-1185">Reference proteome</keyword>
<feature type="compositionally biased region" description="Low complexity" evidence="11">
    <location>
        <begin position="95"/>
        <end position="136"/>
    </location>
</feature>
<dbReference type="InterPro" id="IPR001524">
    <property type="entry name" value="Glyco_hydro_6_CS"/>
</dbReference>
<dbReference type="PROSITE" id="PS00655">
    <property type="entry name" value="GLYCOSYL_HYDROL_F6_1"/>
    <property type="match status" value="1"/>
</dbReference>
<keyword evidence="4" id="KW-1015">Disulfide bond</keyword>
<evidence type="ECO:0000256" key="1">
    <source>
        <dbReference type="ARBA" id="ARBA00022729"/>
    </source>
</evidence>
<evidence type="ECO:0000256" key="4">
    <source>
        <dbReference type="ARBA" id="ARBA00023157"/>
    </source>
</evidence>
<evidence type="ECO:0000313" key="13">
    <source>
        <dbReference type="Proteomes" id="UP001560045"/>
    </source>
</evidence>
<feature type="region of interest" description="Disordered" evidence="11">
    <location>
        <begin position="82"/>
        <end position="162"/>
    </location>
</feature>
<evidence type="ECO:0000256" key="8">
    <source>
        <dbReference type="PROSITE-ProRule" id="PRU10056"/>
    </source>
</evidence>
<feature type="active site" description="Proton donor" evidence="9">
    <location>
        <position position="255"/>
    </location>
</feature>
<dbReference type="SUPFAM" id="SSF51989">
    <property type="entry name" value="Glycosyl hydrolases family 6, cellulases"/>
    <property type="match status" value="1"/>
</dbReference>
<dbReference type="Proteomes" id="UP001560045">
    <property type="component" value="Unassembled WGS sequence"/>
</dbReference>
<keyword evidence="2 10" id="KW-0378">Hydrolase</keyword>
<name>A0ABV3XK07_9ACTN</name>
<dbReference type="Pfam" id="PF01341">
    <property type="entry name" value="Glyco_hydro_6"/>
    <property type="match status" value="1"/>
</dbReference>
<evidence type="ECO:0000256" key="10">
    <source>
        <dbReference type="RuleBase" id="RU361186"/>
    </source>
</evidence>
<proteinExistence type="inferred from homology"/>
<evidence type="ECO:0000256" key="3">
    <source>
        <dbReference type="ARBA" id="ARBA00023001"/>
    </source>
</evidence>
<keyword evidence="5 10" id="KW-0119">Carbohydrate metabolism</keyword>